<evidence type="ECO:0000259" key="10">
    <source>
        <dbReference type="Pfam" id="PF02676"/>
    </source>
</evidence>
<feature type="region of interest" description="Disordered" evidence="9">
    <location>
        <begin position="300"/>
        <end position="372"/>
    </location>
</feature>
<proteinExistence type="inferred from homology"/>
<keyword evidence="3" id="KW-0489">Methyltransferase</keyword>
<organism evidence="11 12">
    <name type="scientific">Apiospora arundinis</name>
    <dbReference type="NCBI Taxonomy" id="335852"/>
    <lineage>
        <taxon>Eukaryota</taxon>
        <taxon>Fungi</taxon>
        <taxon>Dikarya</taxon>
        <taxon>Ascomycota</taxon>
        <taxon>Pezizomycotina</taxon>
        <taxon>Sordariomycetes</taxon>
        <taxon>Xylariomycetidae</taxon>
        <taxon>Amphisphaeriales</taxon>
        <taxon>Apiosporaceae</taxon>
        <taxon>Apiospora</taxon>
    </lineage>
</organism>
<evidence type="ECO:0000256" key="5">
    <source>
        <dbReference type="ARBA" id="ARBA00022691"/>
    </source>
</evidence>
<evidence type="ECO:0000256" key="4">
    <source>
        <dbReference type="ARBA" id="ARBA00022679"/>
    </source>
</evidence>
<comment type="catalytic activity">
    <reaction evidence="8">
        <text>4-demethyl-7-[(3S)-3-amino-3-carboxypropyl]wyosine(37) in tRNA(Phe) + S-adenosyl-L-methionine = 7-[(3S)-3-amino-3-carboxypropyl]wyosine(37) in tRNA(Phe) + S-adenosyl-L-homocysteine + H(+)</text>
        <dbReference type="Rhea" id="RHEA:36635"/>
        <dbReference type="Rhea" id="RHEA-COMP:10378"/>
        <dbReference type="Rhea" id="RHEA-COMP:10379"/>
        <dbReference type="ChEBI" id="CHEBI:15378"/>
        <dbReference type="ChEBI" id="CHEBI:57856"/>
        <dbReference type="ChEBI" id="CHEBI:59789"/>
        <dbReference type="ChEBI" id="CHEBI:73543"/>
        <dbReference type="ChEBI" id="CHEBI:73550"/>
        <dbReference type="EC" id="2.1.1.282"/>
    </reaction>
</comment>
<evidence type="ECO:0000313" key="12">
    <source>
        <dbReference type="Proteomes" id="UP001390339"/>
    </source>
</evidence>
<dbReference type="EMBL" id="JAPCWZ010000002">
    <property type="protein sequence ID" value="KAK8877188.1"/>
    <property type="molecule type" value="Genomic_DNA"/>
</dbReference>
<feature type="domain" description="tRNA wybutosine-synthesizing protein" evidence="10">
    <location>
        <begin position="15"/>
        <end position="298"/>
    </location>
</feature>
<dbReference type="InterPro" id="IPR003827">
    <property type="entry name" value="tRNA_yW-synthesising"/>
</dbReference>
<evidence type="ECO:0000256" key="6">
    <source>
        <dbReference type="ARBA" id="ARBA00022694"/>
    </source>
</evidence>
<keyword evidence="6" id="KW-0819">tRNA processing</keyword>
<dbReference type="SUPFAM" id="SSF111278">
    <property type="entry name" value="SSo0622-like"/>
    <property type="match status" value="1"/>
</dbReference>
<gene>
    <name evidence="11" type="ORF">PGQ11_002134</name>
</gene>
<reference evidence="11 12" key="1">
    <citation type="journal article" date="2024" name="IMA Fungus">
        <title>Apiospora arundinis, a panoply of carbohydrate-active enzymes and secondary metabolites.</title>
        <authorList>
            <person name="Sorensen T."/>
            <person name="Petersen C."/>
            <person name="Muurmann A.T."/>
            <person name="Christiansen J.V."/>
            <person name="Brundto M.L."/>
            <person name="Overgaard C.K."/>
            <person name="Boysen A.T."/>
            <person name="Wollenberg R.D."/>
            <person name="Larsen T.O."/>
            <person name="Sorensen J.L."/>
            <person name="Nielsen K.L."/>
            <person name="Sondergaard T.E."/>
        </authorList>
    </citation>
    <scope>NUCLEOTIDE SEQUENCE [LARGE SCALE GENOMIC DNA]</scope>
    <source>
        <strain evidence="11 12">AAU 773</strain>
    </source>
</reference>
<sequence>MAGATTTISEDFAARKRKILAQLAVPDDEYTDASPKGTVDAGIRDLIDELNGLDGFVTTSSCGGRVSVFVEGVKKKTTAATAANPAPRADETQDVEVEEGGDVDEGAATAARPATLAAAGGKGGGGNWLFVSHDPVDITGRNGEQKDLKEILGLKNVHEEGENKESPSKGGSSFSMASSRLVHFKFEPMILHVLTASPAHAQLLLRCGLQAGFRESGAINLTATTGGGGVETTPTPMVAIRCMGLTFESLVGVKKEGGGGGEKVECTVPPAYLRTLVDVGNERFAENTRRIQRFRSAVLEATAPASTGPKMKGDGSIWEDAETRRERKKAEGLKRKAALQNQQQSQGDQSVGNTVATGDDDGVDLSMNTPFT</sequence>
<feature type="compositionally biased region" description="Low complexity" evidence="9">
    <location>
        <begin position="340"/>
        <end position="353"/>
    </location>
</feature>
<dbReference type="EC" id="2.1.1.282" evidence="2"/>
<name>A0ABR2JHW1_9PEZI</name>
<protein>
    <recommendedName>
        <fullName evidence="2">tRNA(Phe) 7-[(3-amino-3-carboxypropyl)-4-demethylwyosine(37)-N(4)]-methyltransferase</fullName>
        <ecNumber evidence="2">2.1.1.282</ecNumber>
    </recommendedName>
    <alternativeName>
        <fullName evidence="7">tRNA(Phe) 7-((3-amino-3-carboxypropyl)-4-demethylwyosine(37)-N(4))-methyltransferase</fullName>
    </alternativeName>
</protein>
<comment type="caution">
    <text evidence="11">The sequence shown here is derived from an EMBL/GenBank/DDBJ whole genome shotgun (WGS) entry which is preliminary data.</text>
</comment>
<dbReference type="Gene3D" id="3.30.1960.10">
    <property type="entry name" value="tRNA wybutosine-synthesizing-like"/>
    <property type="match status" value="1"/>
</dbReference>
<comment type="similarity">
    <text evidence="1">Belongs to the TYW3 family.</text>
</comment>
<evidence type="ECO:0000256" key="8">
    <source>
        <dbReference type="ARBA" id="ARBA00049202"/>
    </source>
</evidence>
<keyword evidence="12" id="KW-1185">Reference proteome</keyword>
<dbReference type="Pfam" id="PF02676">
    <property type="entry name" value="TYW3"/>
    <property type="match status" value="1"/>
</dbReference>
<evidence type="ECO:0000256" key="1">
    <source>
        <dbReference type="ARBA" id="ARBA00008569"/>
    </source>
</evidence>
<dbReference type="InterPro" id="IPR036602">
    <property type="entry name" value="tRNA_yW-synthesising-like_sf"/>
</dbReference>
<feature type="compositionally biased region" description="Basic and acidic residues" evidence="9">
    <location>
        <begin position="321"/>
        <end position="334"/>
    </location>
</feature>
<evidence type="ECO:0000256" key="7">
    <source>
        <dbReference type="ARBA" id="ARBA00030554"/>
    </source>
</evidence>
<accession>A0ABR2JHW1</accession>
<dbReference type="PANTHER" id="PTHR48418">
    <property type="entry name" value="TRNA WYBUTOSINE-SYNTHESIZING PROTEIN 3"/>
    <property type="match status" value="1"/>
</dbReference>
<evidence type="ECO:0000313" key="11">
    <source>
        <dbReference type="EMBL" id="KAK8877188.1"/>
    </source>
</evidence>
<evidence type="ECO:0000256" key="9">
    <source>
        <dbReference type="SAM" id="MobiDB-lite"/>
    </source>
</evidence>
<dbReference type="Proteomes" id="UP001390339">
    <property type="component" value="Unassembled WGS sequence"/>
</dbReference>
<keyword evidence="5" id="KW-0949">S-adenosyl-L-methionine</keyword>
<evidence type="ECO:0000256" key="3">
    <source>
        <dbReference type="ARBA" id="ARBA00022603"/>
    </source>
</evidence>
<dbReference type="PANTHER" id="PTHR48418:SF1">
    <property type="entry name" value="TRNA WYBUTOSINE-SYNTHESIZING PROTEIN 3"/>
    <property type="match status" value="1"/>
</dbReference>
<evidence type="ECO:0000256" key="2">
    <source>
        <dbReference type="ARBA" id="ARBA00012750"/>
    </source>
</evidence>
<keyword evidence="4" id="KW-0808">Transferase</keyword>